<dbReference type="OrthoDB" id="7432442at2"/>
<name>A0A4U1L1N2_9SPHN</name>
<keyword evidence="2" id="KW-1185">Reference proteome</keyword>
<reference evidence="1 2" key="1">
    <citation type="submission" date="2019-04" db="EMBL/GenBank/DDBJ databases">
        <authorList>
            <person name="Yang Y."/>
            <person name="Wei D."/>
        </authorList>
    </citation>
    <scope>NUCLEOTIDE SEQUENCE [LARGE SCALE GENOMIC DNA]</scope>
    <source>
        <strain evidence="1 2">L-1-4w-11</strain>
    </source>
</reference>
<sequence>MRTDRPPPSPLDREALERMTLRYVGRYATTRAKLATYLRRKQRERGWHDSSLSAEAAVERMVQLCAERGYVDDRGFGEMRAASMARRGLGARRVAATLRADGLTPEDAAFLDEAIDARSVASAVAFARRRRIGPFAADPADRALRDKQIAAMVRAGHSFDMAREIVAMSPMSQIGEVAEIERHLLLSLS</sequence>
<organism evidence="1 2">
    <name type="scientific">Sphingomonas baiyangensis</name>
    <dbReference type="NCBI Taxonomy" id="2572576"/>
    <lineage>
        <taxon>Bacteria</taxon>
        <taxon>Pseudomonadati</taxon>
        <taxon>Pseudomonadota</taxon>
        <taxon>Alphaproteobacteria</taxon>
        <taxon>Sphingomonadales</taxon>
        <taxon>Sphingomonadaceae</taxon>
        <taxon>Sphingomonas</taxon>
    </lineage>
</organism>
<dbReference type="RefSeq" id="WP_136941858.1">
    <property type="nucleotide sequence ID" value="NZ_SWKR01000002.1"/>
</dbReference>
<dbReference type="Proteomes" id="UP000309138">
    <property type="component" value="Unassembled WGS sequence"/>
</dbReference>
<dbReference type="AlphaFoldDB" id="A0A4U1L1N2"/>
<gene>
    <name evidence="1" type="ORF">FBR43_03390</name>
</gene>
<accession>A0A4U1L1N2</accession>
<dbReference type="EMBL" id="SWKR01000002">
    <property type="protein sequence ID" value="TKD49916.1"/>
    <property type="molecule type" value="Genomic_DNA"/>
</dbReference>
<proteinExistence type="predicted"/>
<evidence type="ECO:0000313" key="2">
    <source>
        <dbReference type="Proteomes" id="UP000309138"/>
    </source>
</evidence>
<protein>
    <submittedName>
        <fullName evidence="1">Regulatory protein RecX</fullName>
    </submittedName>
</protein>
<comment type="caution">
    <text evidence="1">The sequence shown here is derived from an EMBL/GenBank/DDBJ whole genome shotgun (WGS) entry which is preliminary data.</text>
</comment>
<evidence type="ECO:0000313" key="1">
    <source>
        <dbReference type="EMBL" id="TKD49916.1"/>
    </source>
</evidence>